<keyword evidence="6" id="KW-0282">Flagellum</keyword>
<keyword evidence="6" id="KW-0966">Cell projection</keyword>
<comment type="subcellular location">
    <subcellularLocation>
        <location evidence="1">Cytoplasm</location>
        <location evidence="1">Cytosol</location>
    </subcellularLocation>
</comment>
<dbReference type="Pfam" id="PF05400">
    <property type="entry name" value="FliT"/>
    <property type="match status" value="1"/>
</dbReference>
<evidence type="ECO:0000256" key="1">
    <source>
        <dbReference type="ARBA" id="ARBA00004514"/>
    </source>
</evidence>
<proteinExistence type="predicted"/>
<comment type="caution">
    <text evidence="6">The sequence shown here is derived from an EMBL/GenBank/DDBJ whole genome shotgun (WGS) entry which is preliminary data.</text>
</comment>
<evidence type="ECO:0000256" key="2">
    <source>
        <dbReference type="ARBA" id="ARBA00022490"/>
    </source>
</evidence>
<name>A0AAE4DK24_9ENTR</name>
<protein>
    <recommendedName>
        <fullName evidence="5">Flagellar protein FliT</fullName>
    </recommendedName>
</protein>
<sequence>MSNAPQLYTLYQQLLDQSTLMLRLASQGLWDELIACETEYVSAVQKLSGLTQTMQPSLQMQEQLRPTLRAILHNESQVKALLQVRMDELAKLVGQTSIQKSVLSAYGNQGGHILVPQQNAELNP</sequence>
<organism evidence="6 7">
    <name type="scientific">Pseudenterobacter timonensis</name>
    <dbReference type="NCBI Taxonomy" id="1755099"/>
    <lineage>
        <taxon>Bacteria</taxon>
        <taxon>Pseudomonadati</taxon>
        <taxon>Pseudomonadota</taxon>
        <taxon>Gammaproteobacteria</taxon>
        <taxon>Enterobacterales</taxon>
        <taxon>Enterobacteriaceae</taxon>
        <taxon>Pseudenterobacter</taxon>
    </lineage>
</organism>
<dbReference type="Proteomes" id="UP001248822">
    <property type="component" value="Unassembled WGS sequence"/>
</dbReference>
<reference evidence="6" key="1">
    <citation type="submission" date="2022-12" db="EMBL/GenBank/DDBJ databases">
        <title>NDM-1 containing novel ST 2018 Pseudenterobacter timonensis.</title>
        <authorList>
            <person name="Halder G."/>
            <person name="Mandal S."/>
            <person name="Dutta S."/>
        </authorList>
    </citation>
    <scope>NUCLEOTIDE SEQUENCE</scope>
    <source>
        <strain evidence="6">CNCI147</strain>
    </source>
</reference>
<evidence type="ECO:0000256" key="5">
    <source>
        <dbReference type="ARBA" id="ARBA00093797"/>
    </source>
</evidence>
<keyword evidence="4" id="KW-0143">Chaperone</keyword>
<keyword evidence="2" id="KW-0963">Cytoplasm</keyword>
<dbReference type="InterPro" id="IPR008622">
    <property type="entry name" value="FliT"/>
</dbReference>
<keyword evidence="6" id="KW-0969">Cilium</keyword>
<evidence type="ECO:0000256" key="4">
    <source>
        <dbReference type="ARBA" id="ARBA00023186"/>
    </source>
</evidence>
<dbReference type="GO" id="GO:0044781">
    <property type="term" value="P:bacterial-type flagellum organization"/>
    <property type="evidence" value="ECO:0007669"/>
    <property type="project" value="UniProtKB-KW"/>
</dbReference>
<evidence type="ECO:0000313" key="6">
    <source>
        <dbReference type="EMBL" id="MDR9888949.1"/>
    </source>
</evidence>
<dbReference type="RefSeq" id="WP_061709559.1">
    <property type="nucleotide sequence ID" value="NZ_CABKVX010000013.1"/>
</dbReference>
<evidence type="ECO:0000256" key="3">
    <source>
        <dbReference type="ARBA" id="ARBA00022795"/>
    </source>
</evidence>
<evidence type="ECO:0000313" key="7">
    <source>
        <dbReference type="Proteomes" id="UP001248822"/>
    </source>
</evidence>
<dbReference type="AlphaFoldDB" id="A0AAE4DK24"/>
<dbReference type="EMBL" id="JAQGEC010000001">
    <property type="protein sequence ID" value="MDR9888949.1"/>
    <property type="molecule type" value="Genomic_DNA"/>
</dbReference>
<dbReference type="NCBIfam" id="NF007836">
    <property type="entry name" value="PRK10548.1"/>
    <property type="match status" value="1"/>
</dbReference>
<gene>
    <name evidence="6" type="primary">fliT</name>
    <name evidence="6" type="ORF">O7047_01685</name>
</gene>
<keyword evidence="3" id="KW-1005">Bacterial flagellum biogenesis</keyword>
<dbReference type="Gene3D" id="1.20.58.380">
    <property type="entry name" value="Flagellar protein flit"/>
    <property type="match status" value="1"/>
</dbReference>
<accession>A0AAE4DK24</accession>